<dbReference type="EMBL" id="JBHSKD010000015">
    <property type="protein sequence ID" value="MFC5177736.1"/>
    <property type="molecule type" value="Genomic_DNA"/>
</dbReference>
<accession>A0ABW0BKF8</accession>
<sequence>MEQLIRRFYEDLWNRWDDDDIEDLLDEDFVFRGSLGTETKGLTEWRSYREAVRAGSSDFHNHIVTLLVDGDHAAARLRYTGTHTGHLAGLAPTGRRFTDSRAAFFTGNGGRLTSAWVLGDLTTLHEQLS</sequence>
<reference evidence="2" key="1">
    <citation type="journal article" date="2019" name="Int. J. Syst. Evol. Microbiol.">
        <title>The Global Catalogue of Microorganisms (GCM) 10K type strain sequencing project: providing services to taxonomists for standard genome sequencing and annotation.</title>
        <authorList>
            <consortium name="The Broad Institute Genomics Platform"/>
            <consortium name="The Broad Institute Genome Sequencing Center for Infectious Disease"/>
            <person name="Wu L."/>
            <person name="Ma J."/>
        </authorList>
    </citation>
    <scope>NUCLEOTIDE SEQUENCE [LARGE SCALE GENOMIC DNA]</scope>
    <source>
        <strain evidence="2">DFY41</strain>
    </source>
</reference>
<dbReference type="InterPro" id="IPR032710">
    <property type="entry name" value="NTF2-like_dom_sf"/>
</dbReference>
<protein>
    <submittedName>
        <fullName evidence="1">Ester cyclase</fullName>
    </submittedName>
</protein>
<dbReference type="RefSeq" id="WP_378591003.1">
    <property type="nucleotide sequence ID" value="NZ_JBHSKD010000015.1"/>
</dbReference>
<organism evidence="1 2">
    <name type="scientific">Nocardioides taihuensis</name>
    <dbReference type="NCBI Taxonomy" id="1835606"/>
    <lineage>
        <taxon>Bacteria</taxon>
        <taxon>Bacillati</taxon>
        <taxon>Actinomycetota</taxon>
        <taxon>Actinomycetes</taxon>
        <taxon>Propionibacteriales</taxon>
        <taxon>Nocardioidaceae</taxon>
        <taxon>Nocardioides</taxon>
    </lineage>
</organism>
<dbReference type="SUPFAM" id="SSF54427">
    <property type="entry name" value="NTF2-like"/>
    <property type="match status" value="1"/>
</dbReference>
<gene>
    <name evidence="1" type="ORF">ACFPGP_13725</name>
</gene>
<dbReference type="PANTHER" id="PTHR38436:SF1">
    <property type="entry name" value="ESTER CYCLASE"/>
    <property type="match status" value="1"/>
</dbReference>
<evidence type="ECO:0000313" key="1">
    <source>
        <dbReference type="EMBL" id="MFC5177736.1"/>
    </source>
</evidence>
<dbReference type="Proteomes" id="UP001596087">
    <property type="component" value="Unassembled WGS sequence"/>
</dbReference>
<proteinExistence type="predicted"/>
<dbReference type="InterPro" id="IPR009959">
    <property type="entry name" value="Cyclase_SnoaL-like"/>
</dbReference>
<comment type="caution">
    <text evidence="1">The sequence shown here is derived from an EMBL/GenBank/DDBJ whole genome shotgun (WGS) entry which is preliminary data.</text>
</comment>
<evidence type="ECO:0000313" key="2">
    <source>
        <dbReference type="Proteomes" id="UP001596087"/>
    </source>
</evidence>
<dbReference type="Pfam" id="PF07366">
    <property type="entry name" value="SnoaL"/>
    <property type="match status" value="1"/>
</dbReference>
<name>A0ABW0BKF8_9ACTN</name>
<dbReference type="PANTHER" id="PTHR38436">
    <property type="entry name" value="POLYKETIDE CYCLASE SNOAL-LIKE DOMAIN"/>
    <property type="match status" value="1"/>
</dbReference>
<keyword evidence="2" id="KW-1185">Reference proteome</keyword>
<dbReference type="Gene3D" id="3.10.450.50">
    <property type="match status" value="1"/>
</dbReference>